<dbReference type="PROSITE" id="PS50109">
    <property type="entry name" value="HIS_KIN"/>
    <property type="match status" value="1"/>
</dbReference>
<protein>
    <recommendedName>
        <fullName evidence="2">histidine kinase</fullName>
        <ecNumber evidence="2">2.7.13.3</ecNumber>
    </recommendedName>
</protein>
<dbReference type="InterPro" id="IPR052162">
    <property type="entry name" value="Sensor_kinase/Photoreceptor"/>
</dbReference>
<dbReference type="SUPFAM" id="SSF55874">
    <property type="entry name" value="ATPase domain of HSP90 chaperone/DNA topoisomerase II/histidine kinase"/>
    <property type="match status" value="1"/>
</dbReference>
<dbReference type="InterPro" id="IPR000700">
    <property type="entry name" value="PAS-assoc_C"/>
</dbReference>
<evidence type="ECO:0000259" key="6">
    <source>
        <dbReference type="PROSITE" id="PS50109"/>
    </source>
</evidence>
<dbReference type="EMBL" id="JAHESF010000030">
    <property type="protein sequence ID" value="MBT1699806.1"/>
    <property type="molecule type" value="Genomic_DNA"/>
</dbReference>
<dbReference type="Pfam" id="PF00989">
    <property type="entry name" value="PAS"/>
    <property type="match status" value="2"/>
</dbReference>
<dbReference type="Pfam" id="PF02518">
    <property type="entry name" value="HATPase_c"/>
    <property type="match status" value="1"/>
</dbReference>
<dbReference type="SMART" id="SM00091">
    <property type="entry name" value="PAS"/>
    <property type="match status" value="3"/>
</dbReference>
<dbReference type="Gene3D" id="1.10.287.130">
    <property type="match status" value="1"/>
</dbReference>
<feature type="domain" description="PAS" evidence="7">
    <location>
        <begin position="139"/>
        <end position="194"/>
    </location>
</feature>
<sequence length="608" mass="69168">MQDLVKHLPAVIYEYAIHAHGEKRFTYVSPNCKNILGIDAGSIMKDHTLVESIIHEDDLAYFKDTAIESKDNESEWHWQGRVRVNGSVKWVEFRSSHELKEDGTVIRRGIIQDITERKETARESEIRYQALVEKLPIGIVIHRQGKLIFANAQAHMILGAKKSKALLGANVLDFVHPEYRESIQRRMQEVSAGVPVPMMEQKYIRLDGKVVDVEAMAFPFSFLGEPSVQVIFRDITEKKQAEARFKRNETLFTQLFQNVPMAVVMLDESGKVFQVNRGFEQMFGFERSELRSRNLNDFIVPEELRNEGIDLNNLITSNQVVSIETIRKHRTGRLVNVLLCGVPVMLENQTIGIYGVYVDITDRKHVEEELKIRNTELDNFVYKVSHDLRAPLSSVLGLVNLARLPGNTDNPMDYIDIIGEKISALDHFIGDVLSHSKNLKMEVSISKVDLGKIIDQTFTELSYLEGAKEVRRSIKIEGIDFYSDHWRISEIFRNLISNAIKYRQLVSKDPEVSVKIHVDNLRADISFSDNGIGIEEKSLNKIFEMFYRATEQSDGSGIGLYIVKNAVEKLGGQISVASKAQQGTRFNIILPNRINSIIKSTPLVAAQR</sequence>
<name>A0AAP2DP03_9BACT</name>
<proteinExistence type="predicted"/>
<dbReference type="SUPFAM" id="SSF55785">
    <property type="entry name" value="PYP-like sensor domain (PAS domain)"/>
    <property type="match status" value="3"/>
</dbReference>
<dbReference type="PROSITE" id="PS50113">
    <property type="entry name" value="PAC"/>
    <property type="match status" value="1"/>
</dbReference>
<reference evidence="9 10" key="1">
    <citation type="submission" date="2021-05" db="EMBL/GenBank/DDBJ databases">
        <title>A Polyphasic approach of four new species of the genus Ohtaekwangia: Ohtaekwangia histidinii sp. nov., Ohtaekwangia cretensis sp. nov., Ohtaekwangia indiensis sp. nov., Ohtaekwangia reichenbachii sp. nov. from diverse environment.</title>
        <authorList>
            <person name="Octaviana S."/>
        </authorList>
    </citation>
    <scope>NUCLEOTIDE SEQUENCE [LARGE SCALE GENOMIC DNA]</scope>
    <source>
        <strain evidence="9 10">PWU4</strain>
    </source>
</reference>
<dbReference type="AlphaFoldDB" id="A0AAP2DP03"/>
<dbReference type="Gene3D" id="3.30.565.10">
    <property type="entry name" value="Histidine kinase-like ATPase, C-terminal domain"/>
    <property type="match status" value="1"/>
</dbReference>
<dbReference type="PROSITE" id="PS50112">
    <property type="entry name" value="PAS"/>
    <property type="match status" value="2"/>
</dbReference>
<dbReference type="Pfam" id="PF08447">
    <property type="entry name" value="PAS_3"/>
    <property type="match status" value="1"/>
</dbReference>
<evidence type="ECO:0000256" key="2">
    <source>
        <dbReference type="ARBA" id="ARBA00012438"/>
    </source>
</evidence>
<dbReference type="SMART" id="SM00387">
    <property type="entry name" value="HATPase_c"/>
    <property type="match status" value="1"/>
</dbReference>
<keyword evidence="5 9" id="KW-0418">Kinase</keyword>
<evidence type="ECO:0000256" key="5">
    <source>
        <dbReference type="ARBA" id="ARBA00022777"/>
    </source>
</evidence>
<evidence type="ECO:0000313" key="10">
    <source>
        <dbReference type="Proteomes" id="UP001319200"/>
    </source>
</evidence>
<dbReference type="InterPro" id="IPR036097">
    <property type="entry name" value="HisK_dim/P_sf"/>
</dbReference>
<dbReference type="RefSeq" id="WP_254167994.1">
    <property type="nucleotide sequence ID" value="NZ_JAHESF010000030.1"/>
</dbReference>
<feature type="domain" description="Histidine kinase" evidence="6">
    <location>
        <begin position="383"/>
        <end position="594"/>
    </location>
</feature>
<dbReference type="Proteomes" id="UP001319200">
    <property type="component" value="Unassembled WGS sequence"/>
</dbReference>
<keyword evidence="10" id="KW-1185">Reference proteome</keyword>
<evidence type="ECO:0000256" key="1">
    <source>
        <dbReference type="ARBA" id="ARBA00000085"/>
    </source>
</evidence>
<keyword evidence="3" id="KW-0597">Phosphoprotein</keyword>
<dbReference type="GO" id="GO:0000155">
    <property type="term" value="F:phosphorelay sensor kinase activity"/>
    <property type="evidence" value="ECO:0007669"/>
    <property type="project" value="InterPro"/>
</dbReference>
<dbReference type="InterPro" id="IPR005467">
    <property type="entry name" value="His_kinase_dom"/>
</dbReference>
<dbReference type="Gene3D" id="3.30.450.20">
    <property type="entry name" value="PAS domain"/>
    <property type="match status" value="3"/>
</dbReference>
<feature type="domain" description="PAC" evidence="8">
    <location>
        <begin position="319"/>
        <end position="372"/>
    </location>
</feature>
<dbReference type="GO" id="GO:0006355">
    <property type="term" value="P:regulation of DNA-templated transcription"/>
    <property type="evidence" value="ECO:0007669"/>
    <property type="project" value="InterPro"/>
</dbReference>
<dbReference type="InterPro" id="IPR003661">
    <property type="entry name" value="HisK_dim/P_dom"/>
</dbReference>
<dbReference type="PANTHER" id="PTHR43304">
    <property type="entry name" value="PHYTOCHROME-LIKE PROTEIN CPH1"/>
    <property type="match status" value="1"/>
</dbReference>
<dbReference type="PANTHER" id="PTHR43304:SF1">
    <property type="entry name" value="PAC DOMAIN-CONTAINING PROTEIN"/>
    <property type="match status" value="1"/>
</dbReference>
<dbReference type="CDD" id="cd00130">
    <property type="entry name" value="PAS"/>
    <property type="match status" value="3"/>
</dbReference>
<comment type="catalytic activity">
    <reaction evidence="1">
        <text>ATP + protein L-histidine = ADP + protein N-phospho-L-histidine.</text>
        <dbReference type="EC" id="2.7.13.3"/>
    </reaction>
</comment>
<dbReference type="InterPro" id="IPR035965">
    <property type="entry name" value="PAS-like_dom_sf"/>
</dbReference>
<dbReference type="InterPro" id="IPR013655">
    <property type="entry name" value="PAS_fold_3"/>
</dbReference>
<dbReference type="SUPFAM" id="SSF47384">
    <property type="entry name" value="Homodimeric domain of signal transducing histidine kinase"/>
    <property type="match status" value="1"/>
</dbReference>
<evidence type="ECO:0000259" key="7">
    <source>
        <dbReference type="PROSITE" id="PS50112"/>
    </source>
</evidence>
<evidence type="ECO:0000256" key="3">
    <source>
        <dbReference type="ARBA" id="ARBA00022553"/>
    </source>
</evidence>
<dbReference type="InterPro" id="IPR000014">
    <property type="entry name" value="PAS"/>
</dbReference>
<gene>
    <name evidence="9" type="ORF">KK083_23160</name>
</gene>
<comment type="caution">
    <text evidence="9">The sequence shown here is derived from an EMBL/GenBank/DDBJ whole genome shotgun (WGS) entry which is preliminary data.</text>
</comment>
<accession>A0AAP2DP03</accession>
<evidence type="ECO:0000313" key="9">
    <source>
        <dbReference type="EMBL" id="MBT1699806.1"/>
    </source>
</evidence>
<dbReference type="InterPro" id="IPR001610">
    <property type="entry name" value="PAC"/>
</dbReference>
<feature type="domain" description="PAS" evidence="7">
    <location>
        <begin position="248"/>
        <end position="318"/>
    </location>
</feature>
<dbReference type="CDD" id="cd00082">
    <property type="entry name" value="HisKA"/>
    <property type="match status" value="1"/>
</dbReference>
<keyword evidence="4" id="KW-0808">Transferase</keyword>
<dbReference type="SMART" id="SM00388">
    <property type="entry name" value="HisKA"/>
    <property type="match status" value="1"/>
</dbReference>
<dbReference type="Pfam" id="PF00512">
    <property type="entry name" value="HisKA"/>
    <property type="match status" value="1"/>
</dbReference>
<dbReference type="InterPro" id="IPR004358">
    <property type="entry name" value="Sig_transdc_His_kin-like_C"/>
</dbReference>
<dbReference type="PRINTS" id="PR00344">
    <property type="entry name" value="BCTRLSENSOR"/>
</dbReference>
<dbReference type="InterPro" id="IPR036890">
    <property type="entry name" value="HATPase_C_sf"/>
</dbReference>
<dbReference type="EC" id="2.7.13.3" evidence="2"/>
<organism evidence="9 10">
    <name type="scientific">Chryseosolibacter histidini</name>
    <dbReference type="NCBI Taxonomy" id="2782349"/>
    <lineage>
        <taxon>Bacteria</taxon>
        <taxon>Pseudomonadati</taxon>
        <taxon>Bacteroidota</taxon>
        <taxon>Cytophagia</taxon>
        <taxon>Cytophagales</taxon>
        <taxon>Chryseotaleaceae</taxon>
        <taxon>Chryseosolibacter</taxon>
    </lineage>
</organism>
<dbReference type="CDD" id="cd00075">
    <property type="entry name" value="HATPase"/>
    <property type="match status" value="1"/>
</dbReference>
<dbReference type="InterPro" id="IPR013767">
    <property type="entry name" value="PAS_fold"/>
</dbReference>
<evidence type="ECO:0000259" key="8">
    <source>
        <dbReference type="PROSITE" id="PS50113"/>
    </source>
</evidence>
<dbReference type="NCBIfam" id="TIGR00229">
    <property type="entry name" value="sensory_box"/>
    <property type="match status" value="3"/>
</dbReference>
<dbReference type="InterPro" id="IPR003594">
    <property type="entry name" value="HATPase_dom"/>
</dbReference>
<evidence type="ECO:0000256" key="4">
    <source>
        <dbReference type="ARBA" id="ARBA00022679"/>
    </source>
</evidence>
<dbReference type="SMART" id="SM00086">
    <property type="entry name" value="PAC"/>
    <property type="match status" value="3"/>
</dbReference>